<reference evidence="3 4" key="1">
    <citation type="journal article" date="2015" name="Genome Biol. Evol.">
        <title>Comparative Genomics of a Bacterivorous Green Alga Reveals Evolutionary Causalities and Consequences of Phago-Mixotrophic Mode of Nutrition.</title>
        <authorList>
            <person name="Burns J.A."/>
            <person name="Paasch A."/>
            <person name="Narechania A."/>
            <person name="Kim E."/>
        </authorList>
    </citation>
    <scope>NUCLEOTIDE SEQUENCE [LARGE SCALE GENOMIC DNA]</scope>
    <source>
        <strain evidence="3 4">PLY_AMNH</strain>
    </source>
</reference>
<evidence type="ECO:0000256" key="1">
    <source>
        <dbReference type="ARBA" id="ARBA00006997"/>
    </source>
</evidence>
<dbReference type="EMBL" id="LGRX02034851">
    <property type="protein sequence ID" value="KAK3236773.1"/>
    <property type="molecule type" value="Genomic_DNA"/>
</dbReference>
<feature type="region of interest" description="Disordered" evidence="2">
    <location>
        <begin position="270"/>
        <end position="289"/>
    </location>
</feature>
<dbReference type="Gene3D" id="3.40.50.300">
    <property type="entry name" value="P-loop containing nucleotide triphosphate hydrolases"/>
    <property type="match status" value="1"/>
</dbReference>
<evidence type="ECO:0000256" key="2">
    <source>
        <dbReference type="SAM" id="MobiDB-lite"/>
    </source>
</evidence>
<feature type="compositionally biased region" description="Acidic residues" evidence="2">
    <location>
        <begin position="280"/>
        <end position="289"/>
    </location>
</feature>
<protein>
    <submittedName>
        <fullName evidence="3">Uncharacterized protein</fullName>
    </submittedName>
</protein>
<comment type="similarity">
    <text evidence="1">Belongs to the shikimate kinase family.</text>
</comment>
<dbReference type="PANTHER" id="PTHR21087">
    <property type="entry name" value="SHIKIMATE KINASE"/>
    <property type="match status" value="1"/>
</dbReference>
<name>A0AAE0BHL0_9CHLO</name>
<keyword evidence="4" id="KW-1185">Reference proteome</keyword>
<evidence type="ECO:0000313" key="3">
    <source>
        <dbReference type="EMBL" id="KAK3236773.1"/>
    </source>
</evidence>
<dbReference type="GO" id="GO:0005829">
    <property type="term" value="C:cytosol"/>
    <property type="evidence" value="ECO:0007669"/>
    <property type="project" value="TreeGrafter"/>
</dbReference>
<dbReference type="PANTHER" id="PTHR21087:SF23">
    <property type="entry name" value="INACTIVE SHIKIMATE KINASE LIKE 2, CHLOROPLASTIC-RELATED"/>
    <property type="match status" value="1"/>
</dbReference>
<organism evidence="3 4">
    <name type="scientific">Cymbomonas tetramitiformis</name>
    <dbReference type="NCBI Taxonomy" id="36881"/>
    <lineage>
        <taxon>Eukaryota</taxon>
        <taxon>Viridiplantae</taxon>
        <taxon>Chlorophyta</taxon>
        <taxon>Pyramimonadophyceae</taxon>
        <taxon>Pyramimonadales</taxon>
        <taxon>Pyramimonadaceae</taxon>
        <taxon>Cymbomonas</taxon>
    </lineage>
</organism>
<dbReference type="InterPro" id="IPR031322">
    <property type="entry name" value="Shikimate/glucono_kinase"/>
</dbReference>
<dbReference type="AlphaFoldDB" id="A0AAE0BHL0"/>
<gene>
    <name evidence="3" type="ORF">CYMTET_53103</name>
</gene>
<dbReference type="InterPro" id="IPR027417">
    <property type="entry name" value="P-loop_NTPase"/>
</dbReference>
<dbReference type="Pfam" id="PF01202">
    <property type="entry name" value="SKI"/>
    <property type="match status" value="1"/>
</dbReference>
<evidence type="ECO:0000313" key="4">
    <source>
        <dbReference type="Proteomes" id="UP001190700"/>
    </source>
</evidence>
<dbReference type="Proteomes" id="UP001190700">
    <property type="component" value="Unassembled WGS sequence"/>
</dbReference>
<proteinExistence type="inferred from homology"/>
<dbReference type="GO" id="GO:0004765">
    <property type="term" value="F:shikimate kinase activity"/>
    <property type="evidence" value="ECO:0007669"/>
    <property type="project" value="TreeGrafter"/>
</dbReference>
<comment type="caution">
    <text evidence="3">The sequence shown here is derived from an EMBL/GenBank/DDBJ whole genome shotgun (WGS) entry which is preliminary data.</text>
</comment>
<sequence>MGPVCRLEYTFPRCNAACLPTARTNTRPNAASRHAEPFRRRKVPGFLSLRSSEYALRSRIRKRSLPSITFVASSSSTPATDLKELGDELSVEMKGTSLAVVGDDSEANSAVVKALSSALGYTPFVTEETIEKLIGMTVAELIDSEGLGGLGGVEAVVVRELSTQVRTCVATAGRGGGAAARGDCWPFLFGFISIWIDDGTGEAEDAPQRGAYGQSEIHLRVSDTIKWDEETAADVANQALQGVKQYVDSDEHLCGKKSLYIRLGCRGDWPDLKPPNWKPDDDEAEEPIA</sequence>
<accession>A0AAE0BHL0</accession>